<evidence type="ECO:0000256" key="8">
    <source>
        <dbReference type="ARBA" id="ARBA00034120"/>
    </source>
</evidence>
<feature type="domain" description="Reverse transcriptase" evidence="11">
    <location>
        <begin position="228"/>
        <end position="460"/>
    </location>
</feature>
<evidence type="ECO:0000256" key="4">
    <source>
        <dbReference type="ARBA" id="ARBA00022723"/>
    </source>
</evidence>
<evidence type="ECO:0000259" key="11">
    <source>
        <dbReference type="PROSITE" id="PS50878"/>
    </source>
</evidence>
<dbReference type="Pfam" id="PF00078">
    <property type="entry name" value="RVT_1"/>
    <property type="match status" value="1"/>
</dbReference>
<dbReference type="InterPro" id="IPR043502">
    <property type="entry name" value="DNA/RNA_pol_sf"/>
</dbReference>
<evidence type="ECO:0000256" key="3">
    <source>
        <dbReference type="ARBA" id="ARBA00022695"/>
    </source>
</evidence>
<keyword evidence="2 12" id="KW-0808">Transferase</keyword>
<dbReference type="KEGG" id="ftj:FTUN_7777"/>
<protein>
    <recommendedName>
        <fullName evidence="1">RNA-directed DNA polymerase</fullName>
        <ecNumber evidence="1">2.7.7.49</ecNumber>
    </recommendedName>
</protein>
<dbReference type="AlphaFoldDB" id="A0A6M5Z4L0"/>
<evidence type="ECO:0000256" key="1">
    <source>
        <dbReference type="ARBA" id="ARBA00012493"/>
    </source>
</evidence>
<dbReference type="GO" id="GO:0003723">
    <property type="term" value="F:RNA binding"/>
    <property type="evidence" value="ECO:0007669"/>
    <property type="project" value="InterPro"/>
</dbReference>
<evidence type="ECO:0000256" key="5">
    <source>
        <dbReference type="ARBA" id="ARBA00022842"/>
    </source>
</evidence>
<dbReference type="GO" id="GO:0046872">
    <property type="term" value="F:metal ion binding"/>
    <property type="evidence" value="ECO:0007669"/>
    <property type="project" value="UniProtKB-KW"/>
</dbReference>
<reference evidence="13" key="1">
    <citation type="submission" date="2020-05" db="EMBL/GenBank/DDBJ databases">
        <title>Frigoriglobus tundricola gen. nov., sp. nov., a psychrotolerant cellulolytic planctomycete of the family Gemmataceae with two divergent copies of 16S rRNA gene.</title>
        <authorList>
            <person name="Kulichevskaya I.S."/>
            <person name="Ivanova A.A."/>
            <person name="Naumoff D.G."/>
            <person name="Beletsky A.V."/>
            <person name="Rijpstra W.I.C."/>
            <person name="Sinninghe Damste J.S."/>
            <person name="Mardanov A.V."/>
            <person name="Ravin N.V."/>
            <person name="Dedysh S.N."/>
        </authorList>
    </citation>
    <scope>NUCLEOTIDE SEQUENCE [LARGE SCALE GENOMIC DNA]</scope>
    <source>
        <strain evidence="13">PL17</strain>
    </source>
</reference>
<dbReference type="GO" id="GO:0051607">
    <property type="term" value="P:defense response to virus"/>
    <property type="evidence" value="ECO:0007669"/>
    <property type="project" value="UniProtKB-KW"/>
</dbReference>
<keyword evidence="3 12" id="KW-0548">Nucleotidyltransferase</keyword>
<dbReference type="PANTHER" id="PTHR34047:SF7">
    <property type="entry name" value="RNA-DIRECTED DNA POLYMERASE"/>
    <property type="match status" value="1"/>
</dbReference>
<dbReference type="Proteomes" id="UP000503447">
    <property type="component" value="Chromosome"/>
</dbReference>
<dbReference type="InterPro" id="IPR051083">
    <property type="entry name" value="GrpII_Intron_Splice-Mob/Def"/>
</dbReference>
<proteinExistence type="inferred from homology"/>
<dbReference type="PRINTS" id="PR00866">
    <property type="entry name" value="RNADNAPOLMS"/>
</dbReference>
<keyword evidence="13" id="KW-1185">Reference proteome</keyword>
<sequence length="528" mass="57369">MSLFDWMFRRRRTSEPEPVQPPVPVEPPVPAVPPVTAAPETTKTEPAGDPYASAEFLPVSRQEIVDAARGGNLLSTAFQFGRSSTIPPASDPRTQLIDRAMVTHGLLSPEELNEIHRVGDEYDTVKPTDQSMAAAAGLAGAAAVRAFREAKEREKARKKAESAARQKARAEAVKRRRATEIIFLGRGVSGRLHLKLSDELRLVANGLPVLHSPTDVAHALGLTIKQLRWLAFHTEVATKTHYVTFQVPKKSGGMRTLAAPHKALKAAQHRLLETVVARLPVTEAAHGFVAGRGIVTNAGPHVGKEVVVNLDLSDFFPSITFPRVRAVFERYGYSGSVATVLALLCTECPRQAVTYAGTKYESATGPRGLPQGAPTSPGLSNQVARKLDKRLLGVAAKLGLTYTRYADDLTFSGGPELASKIGWLLAKVRHVAQEEGFAVNEKKTRVMRRSMAQTVTGVVVNDKPSIDRDELRRLRAILHRAKTEGLDAQNHEGRPNFRAWLAGKIAFVHMVRPDAGAKLKAALDALDS</sequence>
<evidence type="ECO:0000313" key="13">
    <source>
        <dbReference type="Proteomes" id="UP000503447"/>
    </source>
</evidence>
<dbReference type="CDD" id="cd03487">
    <property type="entry name" value="RT_Bac_retron_II"/>
    <property type="match status" value="1"/>
</dbReference>
<evidence type="ECO:0000313" key="12">
    <source>
        <dbReference type="EMBL" id="QJX00153.1"/>
    </source>
</evidence>
<evidence type="ECO:0000256" key="7">
    <source>
        <dbReference type="ARBA" id="ARBA00023118"/>
    </source>
</evidence>
<feature type="compositionally biased region" description="Low complexity" evidence="10">
    <location>
        <begin position="34"/>
        <end position="47"/>
    </location>
</feature>
<organism evidence="12 13">
    <name type="scientific">Frigoriglobus tundricola</name>
    <dbReference type="NCBI Taxonomy" id="2774151"/>
    <lineage>
        <taxon>Bacteria</taxon>
        <taxon>Pseudomonadati</taxon>
        <taxon>Planctomycetota</taxon>
        <taxon>Planctomycetia</taxon>
        <taxon>Gemmatales</taxon>
        <taxon>Gemmataceae</taxon>
        <taxon>Frigoriglobus</taxon>
    </lineage>
</organism>
<gene>
    <name evidence="12" type="ORF">FTUN_7777</name>
</gene>
<keyword evidence="6 12" id="KW-0695">RNA-directed DNA polymerase</keyword>
<comment type="catalytic activity">
    <reaction evidence="9">
        <text>DNA(n) + a 2'-deoxyribonucleoside 5'-triphosphate = DNA(n+1) + diphosphate</text>
        <dbReference type="Rhea" id="RHEA:22508"/>
        <dbReference type="Rhea" id="RHEA-COMP:17339"/>
        <dbReference type="Rhea" id="RHEA-COMP:17340"/>
        <dbReference type="ChEBI" id="CHEBI:33019"/>
        <dbReference type="ChEBI" id="CHEBI:61560"/>
        <dbReference type="ChEBI" id="CHEBI:173112"/>
        <dbReference type="EC" id="2.7.7.49"/>
    </reaction>
</comment>
<keyword evidence="7" id="KW-0051">Antiviral defense</keyword>
<dbReference type="PANTHER" id="PTHR34047">
    <property type="entry name" value="NUCLEAR INTRON MATURASE 1, MITOCHONDRIAL-RELATED"/>
    <property type="match status" value="1"/>
</dbReference>
<accession>A0A6M5Z4L0</accession>
<evidence type="ECO:0000256" key="2">
    <source>
        <dbReference type="ARBA" id="ARBA00022679"/>
    </source>
</evidence>
<name>A0A6M5Z4L0_9BACT</name>
<comment type="similarity">
    <text evidence="8">Belongs to the bacterial reverse transcriptase family.</text>
</comment>
<keyword evidence="4" id="KW-0479">Metal-binding</keyword>
<feature type="region of interest" description="Disordered" evidence="10">
    <location>
        <begin position="1"/>
        <end position="51"/>
    </location>
</feature>
<evidence type="ECO:0000256" key="6">
    <source>
        <dbReference type="ARBA" id="ARBA00022918"/>
    </source>
</evidence>
<dbReference type="InterPro" id="IPR000477">
    <property type="entry name" value="RT_dom"/>
</dbReference>
<evidence type="ECO:0000256" key="10">
    <source>
        <dbReference type="SAM" id="MobiDB-lite"/>
    </source>
</evidence>
<keyword evidence="5" id="KW-0460">Magnesium</keyword>
<dbReference type="PROSITE" id="PS50878">
    <property type="entry name" value="RT_POL"/>
    <property type="match status" value="1"/>
</dbReference>
<dbReference type="SUPFAM" id="SSF56672">
    <property type="entry name" value="DNA/RNA polymerases"/>
    <property type="match status" value="1"/>
</dbReference>
<feature type="compositionally biased region" description="Pro residues" evidence="10">
    <location>
        <begin position="18"/>
        <end position="33"/>
    </location>
</feature>
<dbReference type="GO" id="GO:0003964">
    <property type="term" value="F:RNA-directed DNA polymerase activity"/>
    <property type="evidence" value="ECO:0007669"/>
    <property type="project" value="UniProtKB-KW"/>
</dbReference>
<dbReference type="InterPro" id="IPR000123">
    <property type="entry name" value="Reverse_transcriptase_msDNA"/>
</dbReference>
<dbReference type="EMBL" id="CP053452">
    <property type="protein sequence ID" value="QJX00153.1"/>
    <property type="molecule type" value="Genomic_DNA"/>
</dbReference>
<dbReference type="EC" id="2.7.7.49" evidence="1"/>
<evidence type="ECO:0000256" key="9">
    <source>
        <dbReference type="ARBA" id="ARBA00048173"/>
    </source>
</evidence>